<protein>
    <recommendedName>
        <fullName evidence="9">TRAP transporter small permease protein</fullName>
    </recommendedName>
</protein>
<feature type="domain" description="Tripartite ATP-independent periplasmic transporters DctQ component" evidence="10">
    <location>
        <begin position="53"/>
        <end position="183"/>
    </location>
</feature>
<feature type="transmembrane region" description="Helical" evidence="9">
    <location>
        <begin position="74"/>
        <end position="93"/>
    </location>
</feature>
<evidence type="ECO:0000313" key="11">
    <source>
        <dbReference type="EMBL" id="ASY63744.1"/>
    </source>
</evidence>
<proteinExistence type="inferred from homology"/>
<evidence type="ECO:0000256" key="8">
    <source>
        <dbReference type="ARBA" id="ARBA00038436"/>
    </source>
</evidence>
<dbReference type="GO" id="GO:0005886">
    <property type="term" value="C:plasma membrane"/>
    <property type="evidence" value="ECO:0007669"/>
    <property type="project" value="UniProtKB-SubCell"/>
</dbReference>
<dbReference type="PANTHER" id="PTHR35011:SF4">
    <property type="entry name" value="SLL1102 PROTEIN"/>
    <property type="match status" value="1"/>
</dbReference>
<evidence type="ECO:0000256" key="6">
    <source>
        <dbReference type="ARBA" id="ARBA00022989"/>
    </source>
</evidence>
<evidence type="ECO:0000313" key="12">
    <source>
        <dbReference type="Proteomes" id="UP000217211"/>
    </source>
</evidence>
<dbReference type="InterPro" id="IPR055348">
    <property type="entry name" value="DctQ"/>
</dbReference>
<keyword evidence="6 9" id="KW-1133">Transmembrane helix</keyword>
<dbReference type="PANTHER" id="PTHR35011">
    <property type="entry name" value="2,3-DIKETO-L-GULONATE TRAP TRANSPORTER SMALL PERMEASE PROTEIN YIAM"/>
    <property type="match status" value="1"/>
</dbReference>
<feature type="transmembrane region" description="Helical" evidence="9">
    <location>
        <begin position="156"/>
        <end position="180"/>
    </location>
</feature>
<dbReference type="Pfam" id="PF04290">
    <property type="entry name" value="DctQ"/>
    <property type="match status" value="1"/>
</dbReference>
<evidence type="ECO:0000256" key="2">
    <source>
        <dbReference type="ARBA" id="ARBA00022448"/>
    </source>
</evidence>
<evidence type="ECO:0000256" key="3">
    <source>
        <dbReference type="ARBA" id="ARBA00022475"/>
    </source>
</evidence>
<keyword evidence="4 9" id="KW-0997">Cell inner membrane</keyword>
<keyword evidence="7 9" id="KW-0472">Membrane</keyword>
<feature type="transmembrane region" description="Helical" evidence="9">
    <location>
        <begin position="114"/>
        <end position="136"/>
    </location>
</feature>
<keyword evidence="12" id="KW-1185">Reference proteome</keyword>
<dbReference type="AlphaFoldDB" id="A0A249PDJ2"/>
<comment type="function">
    <text evidence="9">Part of the tripartite ATP-independent periplasmic (TRAP) transport system.</text>
</comment>
<comment type="similarity">
    <text evidence="8 9">Belongs to the TRAP transporter small permease family.</text>
</comment>
<dbReference type="Proteomes" id="UP000217211">
    <property type="component" value="Chromosome"/>
</dbReference>
<evidence type="ECO:0000256" key="4">
    <source>
        <dbReference type="ARBA" id="ARBA00022519"/>
    </source>
</evidence>
<dbReference type="InterPro" id="IPR007387">
    <property type="entry name" value="TRAP_DctQ"/>
</dbReference>
<comment type="subcellular location">
    <subcellularLocation>
        <location evidence="1 9">Cell inner membrane</location>
        <topology evidence="1 9">Multi-pass membrane protein</topology>
    </subcellularLocation>
</comment>
<keyword evidence="3" id="KW-1003">Cell membrane</keyword>
<keyword evidence="5 9" id="KW-0812">Transmembrane</keyword>
<accession>A0A249PDJ2</accession>
<name>A0A249PDJ2_9HYPH</name>
<sequence>MDRQQGEARFLDRMTHAPGGGAAMPEYLKTYVRVVDGFNRRVGRATMYLIFAMMGILLYSSISKAWLLPSLWTLEMAQFVMAAYYLLGGAYSLQLDSHVRMDLLYGRWTLRTRAMVDAVTIIMLLVYLAFLLYGGISSTAYALKYGETSYSAWAPYMAPIKIIMTIGIVLTFLQATSIFIKDLAHAVGRPIA</sequence>
<dbReference type="KEGG" id="esj:SJ05684_c23030"/>
<dbReference type="eggNOG" id="COG4665">
    <property type="taxonomic scope" value="Bacteria"/>
</dbReference>
<dbReference type="GO" id="GO:0022857">
    <property type="term" value="F:transmembrane transporter activity"/>
    <property type="evidence" value="ECO:0007669"/>
    <property type="project" value="UniProtKB-UniRule"/>
</dbReference>
<evidence type="ECO:0000256" key="5">
    <source>
        <dbReference type="ARBA" id="ARBA00022692"/>
    </source>
</evidence>
<evidence type="ECO:0000259" key="10">
    <source>
        <dbReference type="Pfam" id="PF04290"/>
    </source>
</evidence>
<comment type="subunit">
    <text evidence="9">The complex comprises the extracytoplasmic solute receptor protein and the two transmembrane proteins.</text>
</comment>
<evidence type="ECO:0000256" key="1">
    <source>
        <dbReference type="ARBA" id="ARBA00004429"/>
    </source>
</evidence>
<dbReference type="EMBL" id="CP023067">
    <property type="protein sequence ID" value="ASY63744.1"/>
    <property type="molecule type" value="Genomic_DNA"/>
</dbReference>
<evidence type="ECO:0000256" key="9">
    <source>
        <dbReference type="RuleBase" id="RU369079"/>
    </source>
</evidence>
<dbReference type="STRING" id="716928.GCA_000261485_00428"/>
<feature type="transmembrane region" description="Helical" evidence="9">
    <location>
        <begin position="48"/>
        <end position="68"/>
    </location>
</feature>
<reference evidence="11 12" key="1">
    <citation type="submission" date="2017-08" db="EMBL/GenBank/DDBJ databases">
        <title>Multipartite genome sequences of Sinorhizobium species nodulating soybeans.</title>
        <authorList>
            <person name="Tian C.F."/>
        </authorList>
    </citation>
    <scope>NUCLEOTIDE SEQUENCE [LARGE SCALE GENOMIC DNA]</scope>
    <source>
        <strain evidence="11 12">CCBAU 05684</strain>
    </source>
</reference>
<organism evidence="11 12">
    <name type="scientific">Sinorhizobium sojae CCBAU 05684</name>
    <dbReference type="NCBI Taxonomy" id="716928"/>
    <lineage>
        <taxon>Bacteria</taxon>
        <taxon>Pseudomonadati</taxon>
        <taxon>Pseudomonadota</taxon>
        <taxon>Alphaproteobacteria</taxon>
        <taxon>Hyphomicrobiales</taxon>
        <taxon>Rhizobiaceae</taxon>
        <taxon>Sinorhizobium/Ensifer group</taxon>
        <taxon>Sinorhizobium</taxon>
    </lineage>
</organism>
<gene>
    <name evidence="11" type="ORF">SJ05684_c23030</name>
</gene>
<keyword evidence="2 9" id="KW-0813">Transport</keyword>
<evidence type="ECO:0000256" key="7">
    <source>
        <dbReference type="ARBA" id="ARBA00023136"/>
    </source>
</evidence>